<dbReference type="AlphaFoldDB" id="A0AAD7U262"/>
<feature type="transmembrane region" description="Helical" evidence="2">
    <location>
        <begin position="231"/>
        <end position="252"/>
    </location>
</feature>
<organism evidence="4 5">
    <name type="scientific">Trametes cubensis</name>
    <dbReference type="NCBI Taxonomy" id="1111947"/>
    <lineage>
        <taxon>Eukaryota</taxon>
        <taxon>Fungi</taxon>
        <taxon>Dikarya</taxon>
        <taxon>Basidiomycota</taxon>
        <taxon>Agaricomycotina</taxon>
        <taxon>Agaricomycetes</taxon>
        <taxon>Polyporales</taxon>
        <taxon>Polyporaceae</taxon>
        <taxon>Trametes</taxon>
    </lineage>
</organism>
<feature type="compositionally biased region" description="Polar residues" evidence="1">
    <location>
        <begin position="327"/>
        <end position="338"/>
    </location>
</feature>
<evidence type="ECO:0000259" key="3">
    <source>
        <dbReference type="Pfam" id="PF20152"/>
    </source>
</evidence>
<evidence type="ECO:0000313" key="4">
    <source>
        <dbReference type="EMBL" id="KAJ8495506.1"/>
    </source>
</evidence>
<feature type="transmembrane region" description="Helical" evidence="2">
    <location>
        <begin position="52"/>
        <end position="71"/>
    </location>
</feature>
<sequence>MNLAMEDPRVDLDFGLPQLPSLNDTLGAVLLGAIFGFIYYRMYPNDGVMLKGLILIIVAMETFHTAMWILVCYEYLVVSYFNPLNLITIHWYIRLTIPLTAFTGIFSQIFYAGRVYYIGPQYRLLVAIAVVVMFVSLGWDLVATAKVFRSKTLLEFEQYSWIVSVAYGLAVLCDIITASALIFVLRRSRTGVRRTDSVVDVLVLYTINTGLLTTVVGMLVFIFALVRPGNLIYAAISIPGVKLYSNSVLAMLNSRRSLSARMNHDFGGDSEAGRASRPTTPRPRTVLETWNVRQVPISLPVTIDITASTHSDVEAMAGYSPDCGSTDGETSKGNGESH</sequence>
<proteinExistence type="predicted"/>
<dbReference type="PANTHER" id="PTHR40465">
    <property type="entry name" value="CHROMOSOME 1, WHOLE GENOME SHOTGUN SEQUENCE"/>
    <property type="match status" value="1"/>
</dbReference>
<name>A0AAD7U262_9APHY</name>
<feature type="transmembrane region" description="Helical" evidence="2">
    <location>
        <begin position="91"/>
        <end position="112"/>
    </location>
</feature>
<accession>A0AAD7U262</accession>
<feature type="region of interest" description="Disordered" evidence="1">
    <location>
        <begin position="266"/>
        <end position="285"/>
    </location>
</feature>
<dbReference type="InterPro" id="IPR045339">
    <property type="entry name" value="DUF6534"/>
</dbReference>
<dbReference type="PANTHER" id="PTHR40465:SF1">
    <property type="entry name" value="DUF6534 DOMAIN-CONTAINING PROTEIN"/>
    <property type="match status" value="1"/>
</dbReference>
<keyword evidence="5" id="KW-1185">Reference proteome</keyword>
<feature type="transmembrane region" description="Helical" evidence="2">
    <location>
        <begin position="20"/>
        <end position="40"/>
    </location>
</feature>
<feature type="region of interest" description="Disordered" evidence="1">
    <location>
        <begin position="316"/>
        <end position="338"/>
    </location>
</feature>
<feature type="transmembrane region" description="Helical" evidence="2">
    <location>
        <begin position="162"/>
        <end position="185"/>
    </location>
</feature>
<comment type="caution">
    <text evidence="4">The sequence shown here is derived from an EMBL/GenBank/DDBJ whole genome shotgun (WGS) entry which is preliminary data.</text>
</comment>
<dbReference type="Pfam" id="PF20152">
    <property type="entry name" value="DUF6534"/>
    <property type="match status" value="1"/>
</dbReference>
<evidence type="ECO:0000256" key="1">
    <source>
        <dbReference type="SAM" id="MobiDB-lite"/>
    </source>
</evidence>
<keyword evidence="2" id="KW-0812">Transmembrane</keyword>
<dbReference type="Proteomes" id="UP001215151">
    <property type="component" value="Unassembled WGS sequence"/>
</dbReference>
<protein>
    <recommendedName>
        <fullName evidence="3">DUF6534 domain-containing protein</fullName>
    </recommendedName>
</protein>
<keyword evidence="2" id="KW-0472">Membrane</keyword>
<reference evidence="4" key="1">
    <citation type="submission" date="2022-11" db="EMBL/GenBank/DDBJ databases">
        <title>Genome Sequence of Cubamyces cubensis.</title>
        <authorList>
            <person name="Buettner E."/>
        </authorList>
    </citation>
    <scope>NUCLEOTIDE SEQUENCE</scope>
    <source>
        <strain evidence="4">MPL-01</strain>
    </source>
</reference>
<evidence type="ECO:0000313" key="5">
    <source>
        <dbReference type="Proteomes" id="UP001215151"/>
    </source>
</evidence>
<feature type="transmembrane region" description="Helical" evidence="2">
    <location>
        <begin position="197"/>
        <end position="225"/>
    </location>
</feature>
<dbReference type="EMBL" id="JAPEVG010000023">
    <property type="protein sequence ID" value="KAJ8495506.1"/>
    <property type="molecule type" value="Genomic_DNA"/>
</dbReference>
<gene>
    <name evidence="4" type="ORF">ONZ51_g1677</name>
</gene>
<keyword evidence="2" id="KW-1133">Transmembrane helix</keyword>
<feature type="domain" description="DUF6534" evidence="3">
    <location>
        <begin position="170"/>
        <end position="257"/>
    </location>
</feature>
<feature type="transmembrane region" description="Helical" evidence="2">
    <location>
        <begin position="124"/>
        <end position="142"/>
    </location>
</feature>
<evidence type="ECO:0000256" key="2">
    <source>
        <dbReference type="SAM" id="Phobius"/>
    </source>
</evidence>